<sequence>MVKKSEAESFRASVRDFDGWPKSWMGVTEDLAYGRKLLPFFAGFLQELYDEGVSRKTFAGYRDNLWLLGGAIIGEVSLYEEYRDDPLEKLSLSVADGGMLPDHCDRMTRADMQAFERMCRRFERYLQDLK</sequence>
<dbReference type="HOGENOM" id="CLU_1936047_0_0_10"/>
<dbReference type="OrthoDB" id="5405511at2"/>
<gene>
    <name evidence="1" type="ordered locus">Plut_0845</name>
</gene>
<dbReference type="KEGG" id="plt:Plut_0845"/>
<reference evidence="2" key="1">
    <citation type="submission" date="2005-08" db="EMBL/GenBank/DDBJ databases">
        <title>Complete sequence of Pelodictyon luteolum DSM 273.</title>
        <authorList>
            <consortium name="US DOE Joint Genome Institute"/>
            <person name="Copeland A."/>
            <person name="Lucas S."/>
            <person name="Lapidus A."/>
            <person name="Barry K."/>
            <person name="Detter J.C."/>
            <person name="Glavina T."/>
            <person name="Hammon N."/>
            <person name="Israni S."/>
            <person name="Pitluck S."/>
            <person name="Bryant D."/>
            <person name="Schmutz J."/>
            <person name="Larimer F."/>
            <person name="Land M."/>
            <person name="Kyrpides N."/>
            <person name="Ivanova N."/>
            <person name="Richardson P."/>
        </authorList>
    </citation>
    <scope>NUCLEOTIDE SEQUENCE [LARGE SCALE GENOMIC DNA]</scope>
    <source>
        <strain evidence="2">DSM 273 / BCRC 81028 / 2530</strain>
    </source>
</reference>
<name>Q3B4M0_CHLL3</name>
<accession>Q3B4M0</accession>
<proteinExistence type="predicted"/>
<dbReference type="Proteomes" id="UP000002709">
    <property type="component" value="Chromosome"/>
</dbReference>
<dbReference type="AlphaFoldDB" id="Q3B4M0"/>
<protein>
    <submittedName>
        <fullName evidence="1">Uncharacterized protein</fullName>
    </submittedName>
</protein>
<dbReference type="RefSeq" id="WP_011357585.1">
    <property type="nucleotide sequence ID" value="NC_007512.1"/>
</dbReference>
<evidence type="ECO:0000313" key="1">
    <source>
        <dbReference type="EMBL" id="ABB23711.1"/>
    </source>
</evidence>
<evidence type="ECO:0000313" key="2">
    <source>
        <dbReference type="Proteomes" id="UP000002709"/>
    </source>
</evidence>
<organism evidence="1 2">
    <name type="scientific">Chlorobium luteolum (strain DSM 273 / BCRC 81028 / 2530)</name>
    <name type="common">Pelodictyon luteolum</name>
    <dbReference type="NCBI Taxonomy" id="319225"/>
    <lineage>
        <taxon>Bacteria</taxon>
        <taxon>Pseudomonadati</taxon>
        <taxon>Chlorobiota</taxon>
        <taxon>Chlorobiia</taxon>
        <taxon>Chlorobiales</taxon>
        <taxon>Chlorobiaceae</taxon>
        <taxon>Chlorobium/Pelodictyon group</taxon>
        <taxon>Pelodictyon</taxon>
    </lineage>
</organism>
<dbReference type="EMBL" id="CP000096">
    <property type="protein sequence ID" value="ABB23711.1"/>
    <property type="molecule type" value="Genomic_DNA"/>
</dbReference>
<keyword evidence="2" id="KW-1185">Reference proteome</keyword>